<evidence type="ECO:0000313" key="3">
    <source>
        <dbReference type="Proteomes" id="UP001059836"/>
    </source>
</evidence>
<organism evidence="2 3">
    <name type="scientific">Gordonia pseudamarae</name>
    <dbReference type="NCBI Taxonomy" id="2831662"/>
    <lineage>
        <taxon>Bacteria</taxon>
        <taxon>Bacillati</taxon>
        <taxon>Actinomycetota</taxon>
        <taxon>Actinomycetes</taxon>
        <taxon>Mycobacteriales</taxon>
        <taxon>Gordoniaceae</taxon>
        <taxon>Gordonia</taxon>
    </lineage>
</organism>
<name>A0ABX6IDK9_9ACTN</name>
<reference evidence="2" key="1">
    <citation type="journal article" date="2021" name="Nat. Microbiol.">
        <title>Cocultivation of an ultrasmall environmental parasitic bacterium with lytic ability against bacteria associated with wastewater foams.</title>
        <authorList>
            <person name="Batinovic S."/>
            <person name="Rose J.J.A."/>
            <person name="Ratcliffe J."/>
            <person name="Seviour R.J."/>
            <person name="Petrovski S."/>
        </authorList>
    </citation>
    <scope>NUCLEOTIDE SEQUENCE</scope>
    <source>
        <strain evidence="2">CON9</strain>
    </source>
</reference>
<feature type="transmembrane region" description="Helical" evidence="1">
    <location>
        <begin position="72"/>
        <end position="93"/>
    </location>
</feature>
<keyword evidence="1" id="KW-1133">Transmembrane helix</keyword>
<protein>
    <submittedName>
        <fullName evidence="2">Uncharacterized protein</fullName>
    </submittedName>
</protein>
<feature type="transmembrane region" description="Helical" evidence="1">
    <location>
        <begin position="105"/>
        <end position="125"/>
    </location>
</feature>
<keyword evidence="3" id="KW-1185">Reference proteome</keyword>
<dbReference type="EMBL" id="CP045809">
    <property type="protein sequence ID" value="QHN33889.1"/>
    <property type="molecule type" value="Genomic_DNA"/>
</dbReference>
<accession>A0ABX6IDK9</accession>
<keyword evidence="1" id="KW-0472">Membrane</keyword>
<evidence type="ECO:0000256" key="1">
    <source>
        <dbReference type="SAM" id="Phobius"/>
    </source>
</evidence>
<keyword evidence="1" id="KW-0812">Transmembrane</keyword>
<evidence type="ECO:0000313" key="2">
    <source>
        <dbReference type="EMBL" id="QHN33889.1"/>
    </source>
</evidence>
<dbReference type="Proteomes" id="UP001059836">
    <property type="component" value="Chromosome"/>
</dbReference>
<gene>
    <name evidence="2" type="ORF">GII31_02180</name>
</gene>
<feature type="transmembrane region" description="Helical" evidence="1">
    <location>
        <begin position="21"/>
        <end position="41"/>
    </location>
</feature>
<proteinExistence type="predicted"/>
<sequence>MTLSPSRRDTGQTNSTSDDRLLWLFVAGLGIGLAVAIAVYAPVTLRTQGALDIVGPSLRPGSPGYNAANASLGYWASWAVSIAAVAAPGLLLLLNRRYRSLGHGYLFAAVPVGIAVAAIVIGFEISGFTAS</sequence>
<dbReference type="RefSeq" id="WP_260840251.1">
    <property type="nucleotide sequence ID" value="NZ_CP045809.1"/>
</dbReference>